<dbReference type="RefSeq" id="WP_342073093.1">
    <property type="nucleotide sequence ID" value="NZ_JAQJCQ010000005.1"/>
</dbReference>
<evidence type="ECO:0000313" key="3">
    <source>
        <dbReference type="Proteomes" id="UP001486626"/>
    </source>
</evidence>
<reference evidence="2 3" key="1">
    <citation type="journal article" date="2024" name="FEMS Microbiol. Lett.">
        <title>Xanthomonas protegens sp. nov., a novel rice seed-associated bacterium, provides in vivo protection against X. oryzae pv. oryzae, the bacterial leaf blight pathogen.</title>
        <authorList>
            <person name="Rana R."/>
            <person name="Sharma A."/>
            <person name="Madhavan V.N."/>
            <person name="Korpole S."/>
            <person name="Sonti R.V."/>
            <person name="Patel H.K."/>
            <person name="Patil P.B."/>
        </authorList>
    </citation>
    <scope>NUCLEOTIDE SEQUENCE [LARGE SCALE GENOMIC DNA]</scope>
    <source>
        <strain evidence="2 3">PPL118</strain>
    </source>
</reference>
<gene>
    <name evidence="2" type="ORF">PIQ37_08305</name>
</gene>
<accession>A0ABU9LC87</accession>
<dbReference type="Proteomes" id="UP001486626">
    <property type="component" value="Unassembled WGS sequence"/>
</dbReference>
<dbReference type="EMBL" id="JAQJCQ010000005">
    <property type="protein sequence ID" value="MEL4891425.1"/>
    <property type="molecule type" value="Genomic_DNA"/>
</dbReference>
<evidence type="ECO:0000256" key="1">
    <source>
        <dbReference type="SAM" id="MobiDB-lite"/>
    </source>
</evidence>
<feature type="region of interest" description="Disordered" evidence="1">
    <location>
        <begin position="39"/>
        <end position="64"/>
    </location>
</feature>
<keyword evidence="3" id="KW-1185">Reference proteome</keyword>
<name>A0ABU9LC87_9XANT</name>
<protein>
    <submittedName>
        <fullName evidence="2">Uncharacterized protein</fullName>
    </submittedName>
</protein>
<comment type="caution">
    <text evidence="2">The sequence shown here is derived from an EMBL/GenBank/DDBJ whole genome shotgun (WGS) entry which is preliminary data.</text>
</comment>
<organism evidence="2 3">
    <name type="scientific">Xanthomonas protegens</name>
    <dbReference type="NCBI Taxonomy" id="3380705"/>
    <lineage>
        <taxon>Bacteria</taxon>
        <taxon>Pseudomonadati</taxon>
        <taxon>Pseudomonadota</taxon>
        <taxon>Gammaproteobacteria</taxon>
        <taxon>Lysobacterales</taxon>
        <taxon>Lysobacteraceae</taxon>
        <taxon>Xanthomonas</taxon>
    </lineage>
</organism>
<feature type="region of interest" description="Disordered" evidence="1">
    <location>
        <begin position="90"/>
        <end position="133"/>
    </location>
</feature>
<evidence type="ECO:0000313" key="2">
    <source>
        <dbReference type="EMBL" id="MEL4891425.1"/>
    </source>
</evidence>
<sequence>MDLRDRPHNAFPGFTVSTTPERIGMRRTRAAATWISVTPGSERGFLPGHAAPTHRSRPDATEAGQARAVVMHTTHGSSWNSGHTGFYASVQCRDGGATPEAIRDKDSRTTRRHRSSRTHDLPLTRQAVQRRLS</sequence>
<proteinExistence type="predicted"/>